<evidence type="ECO:0000256" key="11">
    <source>
        <dbReference type="ARBA" id="ARBA00023224"/>
    </source>
</evidence>
<dbReference type="KEGG" id="dord:105985080"/>
<dbReference type="Proteomes" id="UP000081671">
    <property type="component" value="Unplaced"/>
</dbReference>
<keyword evidence="15" id="KW-1185">Reference proteome</keyword>
<dbReference type="Gene3D" id="1.20.1070.10">
    <property type="entry name" value="Rhodopsin 7-helix transmembrane proteins"/>
    <property type="match status" value="1"/>
</dbReference>
<evidence type="ECO:0000256" key="2">
    <source>
        <dbReference type="ARBA" id="ARBA00004651"/>
    </source>
</evidence>
<feature type="transmembrane region" description="Helical" evidence="13">
    <location>
        <begin position="195"/>
        <end position="217"/>
    </location>
</feature>
<dbReference type="PROSITE" id="PS00237">
    <property type="entry name" value="G_PROTEIN_RECEP_F1_1"/>
    <property type="match status" value="1"/>
</dbReference>
<keyword evidence="10 12" id="KW-0675">Receptor</keyword>
<proteinExistence type="inferred from homology"/>
<evidence type="ECO:0000256" key="7">
    <source>
        <dbReference type="ARBA" id="ARBA00022989"/>
    </source>
</evidence>
<dbReference type="GO" id="GO:0005886">
    <property type="term" value="C:plasma membrane"/>
    <property type="evidence" value="ECO:0007669"/>
    <property type="project" value="UniProtKB-SubCell"/>
</dbReference>
<keyword evidence="4 13" id="KW-0716">Sensory transduction</keyword>
<dbReference type="RefSeq" id="XP_012870943.1">
    <property type="nucleotide sequence ID" value="XM_013015489.1"/>
</dbReference>
<dbReference type="InterPro" id="IPR000276">
    <property type="entry name" value="GPCR_Rhodpsn"/>
</dbReference>
<evidence type="ECO:0000256" key="3">
    <source>
        <dbReference type="ARBA" id="ARBA00022475"/>
    </source>
</evidence>
<dbReference type="OrthoDB" id="6151005at2759"/>
<evidence type="ECO:0000256" key="9">
    <source>
        <dbReference type="ARBA" id="ARBA00023136"/>
    </source>
</evidence>
<evidence type="ECO:0000313" key="16">
    <source>
        <dbReference type="RefSeq" id="XP_012870943.1"/>
    </source>
</evidence>
<keyword evidence="6 13" id="KW-0552">Olfaction</keyword>
<dbReference type="Pfam" id="PF13853">
    <property type="entry name" value="7tm_4"/>
    <property type="match status" value="1"/>
</dbReference>
<feature type="transmembrane region" description="Helical" evidence="13">
    <location>
        <begin position="97"/>
        <end position="118"/>
    </location>
</feature>
<evidence type="ECO:0000256" key="10">
    <source>
        <dbReference type="ARBA" id="ARBA00023170"/>
    </source>
</evidence>
<dbReference type="FunFam" id="1.20.1070.10:FF:000037">
    <property type="entry name" value="Olfactory receptor"/>
    <property type="match status" value="1"/>
</dbReference>
<dbReference type="InterPro" id="IPR000725">
    <property type="entry name" value="Olfact_rcpt"/>
</dbReference>
<gene>
    <name evidence="16" type="primary">LOC105985080</name>
</gene>
<evidence type="ECO:0000259" key="14">
    <source>
        <dbReference type="PROSITE" id="PS50262"/>
    </source>
</evidence>
<dbReference type="AlphaFoldDB" id="A0A1S3F2U1"/>
<keyword evidence="3 13" id="KW-1003">Cell membrane</keyword>
<evidence type="ECO:0000256" key="8">
    <source>
        <dbReference type="ARBA" id="ARBA00023040"/>
    </source>
</evidence>
<keyword evidence="8 12" id="KW-0297">G-protein coupled receptor</keyword>
<accession>A0A1S3F2U1</accession>
<dbReference type="PRINTS" id="PR00245">
    <property type="entry name" value="OLFACTORYR"/>
</dbReference>
<evidence type="ECO:0000313" key="15">
    <source>
        <dbReference type="Proteomes" id="UP000081671"/>
    </source>
</evidence>
<dbReference type="PRINTS" id="PR00237">
    <property type="entry name" value="GPCRRHODOPSN"/>
</dbReference>
<organism evidence="15 16">
    <name type="scientific">Dipodomys ordii</name>
    <name type="common">Ord's kangaroo rat</name>
    <dbReference type="NCBI Taxonomy" id="10020"/>
    <lineage>
        <taxon>Eukaryota</taxon>
        <taxon>Metazoa</taxon>
        <taxon>Chordata</taxon>
        <taxon>Craniata</taxon>
        <taxon>Vertebrata</taxon>
        <taxon>Euteleostomi</taxon>
        <taxon>Mammalia</taxon>
        <taxon>Eutheria</taxon>
        <taxon>Euarchontoglires</taxon>
        <taxon>Glires</taxon>
        <taxon>Rodentia</taxon>
        <taxon>Castorimorpha</taxon>
        <taxon>Heteromyidae</taxon>
        <taxon>Dipodomyinae</taxon>
        <taxon>Dipodomys</taxon>
    </lineage>
</organism>
<evidence type="ECO:0000256" key="4">
    <source>
        <dbReference type="ARBA" id="ARBA00022606"/>
    </source>
</evidence>
<keyword evidence="7 13" id="KW-1133">Transmembrane helix</keyword>
<keyword evidence="9 13" id="KW-0472">Membrane</keyword>
<keyword evidence="5 12" id="KW-0812">Transmembrane</keyword>
<evidence type="ECO:0000256" key="13">
    <source>
        <dbReference type="RuleBase" id="RU363047"/>
    </source>
</evidence>
<feature type="transmembrane region" description="Helical" evidence="13">
    <location>
        <begin position="273"/>
        <end position="291"/>
    </location>
</feature>
<feature type="transmembrane region" description="Helical" evidence="13">
    <location>
        <begin position="27"/>
        <end position="49"/>
    </location>
</feature>
<reference evidence="16" key="1">
    <citation type="submission" date="2025-08" db="UniProtKB">
        <authorList>
            <consortium name="RefSeq"/>
        </authorList>
    </citation>
    <scope>IDENTIFICATION</scope>
    <source>
        <tissue evidence="16">Kidney</tissue>
    </source>
</reference>
<feature type="domain" description="G-protein coupled receptors family 1 profile" evidence="14">
    <location>
        <begin position="39"/>
        <end position="288"/>
    </location>
</feature>
<feature type="transmembrane region" description="Helical" evidence="13">
    <location>
        <begin position="243"/>
        <end position="261"/>
    </location>
</feature>
<evidence type="ECO:0000256" key="12">
    <source>
        <dbReference type="RuleBase" id="RU000688"/>
    </source>
</evidence>
<dbReference type="PANTHER" id="PTHR26452">
    <property type="entry name" value="OLFACTORY RECEPTOR"/>
    <property type="match status" value="1"/>
</dbReference>
<comment type="similarity">
    <text evidence="12">Belongs to the G-protein coupled receptor 1 family.</text>
</comment>
<protein>
    <recommendedName>
        <fullName evidence="13">Olfactory receptor</fullName>
    </recommendedName>
</protein>
<comment type="subcellular location">
    <subcellularLocation>
        <location evidence="2 13">Cell membrane</location>
        <topology evidence="2 13">Multi-pass membrane protein</topology>
    </subcellularLocation>
</comment>
<evidence type="ECO:0000256" key="6">
    <source>
        <dbReference type="ARBA" id="ARBA00022725"/>
    </source>
</evidence>
<evidence type="ECO:0000256" key="5">
    <source>
        <dbReference type="ARBA" id="ARBA00022692"/>
    </source>
</evidence>
<keyword evidence="11 12" id="KW-0807">Transducer</keyword>
<dbReference type="SUPFAM" id="SSF81321">
    <property type="entry name" value="Family A G protein-coupled receptor-like"/>
    <property type="match status" value="1"/>
</dbReference>
<dbReference type="GO" id="GO:0004930">
    <property type="term" value="F:G protein-coupled receptor activity"/>
    <property type="evidence" value="ECO:0007669"/>
    <property type="project" value="UniProtKB-KW"/>
</dbReference>
<name>A0A1S3F2U1_DIPOR</name>
<comment type="function">
    <text evidence="1">Odorant receptor.</text>
</comment>
<sequence>MNNITFFTEFLLMDISSSQKLRVLQSLMFLAIYLATLTGNLITITVIVTDTHLHSPMYFFMSNLSLVDLCSISVFVPKSIVNSMTGSMTITLRECAAQIFFYLLFATAEFAFLVVMAFDRYIAICRPLHYRLIVTRKMCAQAAGGSWASGLVYSAVHTCAIFRLPFTKTNVIQQFFCDIPQVLRITSSEVQFSEFVIIAVSVCLVLGCFFIMIISYVKIFTSVLKMHSVEARNKALSTCSPQLFILLLFAISGSVAVLGPIEEKASLKNLLTAMFYTIVPPFMNPIIYSLRNREINSAISRMFTRSSQFLIKDFLKIT</sequence>
<dbReference type="InterPro" id="IPR050516">
    <property type="entry name" value="Olfactory_GPCR"/>
</dbReference>
<dbReference type="InterPro" id="IPR017452">
    <property type="entry name" value="GPCR_Rhodpsn_7TM"/>
</dbReference>
<dbReference type="CDD" id="cd15227">
    <property type="entry name" value="7tmA_OR14-like"/>
    <property type="match status" value="1"/>
</dbReference>
<evidence type="ECO:0000256" key="1">
    <source>
        <dbReference type="ARBA" id="ARBA00002936"/>
    </source>
</evidence>
<dbReference type="InParanoid" id="A0A1S3F2U1"/>
<dbReference type="PROSITE" id="PS50262">
    <property type="entry name" value="G_PROTEIN_RECEP_F1_2"/>
    <property type="match status" value="1"/>
</dbReference>
<dbReference type="GeneID" id="105985080"/>
<dbReference type="GO" id="GO:0004984">
    <property type="term" value="F:olfactory receptor activity"/>
    <property type="evidence" value="ECO:0007669"/>
    <property type="project" value="InterPro"/>
</dbReference>